<dbReference type="Proteomes" id="UP000440367">
    <property type="component" value="Unassembled WGS sequence"/>
</dbReference>
<dbReference type="EMBL" id="QXGD01001340">
    <property type="protein sequence ID" value="KAE9208428.1"/>
    <property type="molecule type" value="Genomic_DNA"/>
</dbReference>
<evidence type="ECO:0000313" key="1">
    <source>
        <dbReference type="EMBL" id="KAE8930369.1"/>
    </source>
</evidence>
<evidence type="ECO:0000313" key="4">
    <source>
        <dbReference type="Proteomes" id="UP000429523"/>
    </source>
</evidence>
<dbReference type="EMBL" id="QXGF01001389">
    <property type="protein sequence ID" value="KAE8930369.1"/>
    <property type="molecule type" value="Genomic_DNA"/>
</dbReference>
<accession>A0A6A3E983</accession>
<evidence type="ECO:0000313" key="3">
    <source>
        <dbReference type="EMBL" id="KAE9208428.1"/>
    </source>
</evidence>
<sequence>MRSENQTDPKKCSGRKLVSLEEKRMKHREVQRRFMQRNKEMLEAVNKFTAALEQQLAVFKLSNERRKLHLCQEQTWTCWQKYHEYYFPKRVYNPQGRLMRSSPIYLAQAPFLKQNKKPSRDAEAD</sequence>
<gene>
    <name evidence="3" type="ORF">PF002_g19401</name>
    <name evidence="2" type="ORF">PF007_g18717</name>
    <name evidence="1" type="ORF">PF009_g19547</name>
</gene>
<reference evidence="4 5" key="1">
    <citation type="submission" date="2018-08" db="EMBL/GenBank/DDBJ databases">
        <title>Genomic investigation of the strawberry pathogen Phytophthora fragariae indicates pathogenicity is determined by transcriptional variation in three key races.</title>
        <authorList>
            <person name="Adams T.M."/>
            <person name="Armitage A.D."/>
            <person name="Sobczyk M.K."/>
            <person name="Bates H.J."/>
            <person name="Dunwell J.M."/>
            <person name="Nellist C.F."/>
            <person name="Harrison R.J."/>
        </authorList>
    </citation>
    <scope>NUCLEOTIDE SEQUENCE [LARGE SCALE GENOMIC DNA]</scope>
    <source>
        <strain evidence="3 5">BC-1</strain>
        <strain evidence="2 6">NOV-71</strain>
        <strain evidence="1 4">NOV-9</strain>
    </source>
</reference>
<evidence type="ECO:0008006" key="7">
    <source>
        <dbReference type="Google" id="ProtNLM"/>
    </source>
</evidence>
<dbReference type="EMBL" id="QXFZ01001361">
    <property type="protein sequence ID" value="KAE9091910.1"/>
    <property type="molecule type" value="Genomic_DNA"/>
</dbReference>
<name>A0A6A3E983_9STRA</name>
<evidence type="ECO:0000313" key="6">
    <source>
        <dbReference type="Proteomes" id="UP000441208"/>
    </source>
</evidence>
<comment type="caution">
    <text evidence="1">The sequence shown here is derived from an EMBL/GenBank/DDBJ whole genome shotgun (WGS) entry which is preliminary data.</text>
</comment>
<dbReference type="AlphaFoldDB" id="A0A6A3E983"/>
<dbReference type="Proteomes" id="UP000441208">
    <property type="component" value="Unassembled WGS sequence"/>
</dbReference>
<dbReference type="Proteomes" id="UP000429523">
    <property type="component" value="Unassembled WGS sequence"/>
</dbReference>
<organism evidence="1 4">
    <name type="scientific">Phytophthora fragariae</name>
    <dbReference type="NCBI Taxonomy" id="53985"/>
    <lineage>
        <taxon>Eukaryota</taxon>
        <taxon>Sar</taxon>
        <taxon>Stramenopiles</taxon>
        <taxon>Oomycota</taxon>
        <taxon>Peronosporomycetes</taxon>
        <taxon>Peronosporales</taxon>
        <taxon>Peronosporaceae</taxon>
        <taxon>Phytophthora</taxon>
    </lineage>
</organism>
<proteinExistence type="predicted"/>
<evidence type="ECO:0000313" key="2">
    <source>
        <dbReference type="EMBL" id="KAE9091910.1"/>
    </source>
</evidence>
<protein>
    <recommendedName>
        <fullName evidence="7">BZIP domain-containing protein</fullName>
    </recommendedName>
</protein>
<evidence type="ECO:0000313" key="5">
    <source>
        <dbReference type="Proteomes" id="UP000440367"/>
    </source>
</evidence>